<feature type="signal peptide" evidence="6">
    <location>
        <begin position="1"/>
        <end position="16"/>
    </location>
</feature>
<dbReference type="AlphaFoldDB" id="G9B5H3"/>
<dbReference type="InterPro" id="IPR001254">
    <property type="entry name" value="Trypsin_dom"/>
</dbReference>
<keyword evidence="4" id="KW-0865">Zymogen</keyword>
<dbReference type="InterPro" id="IPR043504">
    <property type="entry name" value="Peptidase_S1_PA_chymotrypsin"/>
</dbReference>
<keyword evidence="3" id="KW-0720">Serine protease</keyword>
<dbReference type="InterPro" id="IPR050430">
    <property type="entry name" value="Peptidase_S1"/>
</dbReference>
<dbReference type="EMBL" id="HM480733">
    <property type="protein sequence ID" value="AEI58579.1"/>
    <property type="molecule type" value="mRNA"/>
</dbReference>
<protein>
    <submittedName>
        <fullName evidence="8">Serine protease</fullName>
    </submittedName>
</protein>
<accession>G9B5H3</accession>
<sequence length="78" mass="7974">MRVLALLTLLVACVAGVPAPLSNEPQLDGRIVGGSTTTIQNYPYQVSLQYGGSHICGGSIISANYVLTAAHCIIGSAS</sequence>
<dbReference type="Gene3D" id="2.40.10.10">
    <property type="entry name" value="Trypsin-like serine proteases"/>
    <property type="match status" value="1"/>
</dbReference>
<keyword evidence="6" id="KW-0732">Signal</keyword>
<dbReference type="PROSITE" id="PS00134">
    <property type="entry name" value="TRYPSIN_HIS"/>
    <property type="match status" value="1"/>
</dbReference>
<name>G9B5H3_9NEOP</name>
<dbReference type="PANTHER" id="PTHR24276:SF97">
    <property type="entry name" value="GH13245P2-RELATED"/>
    <property type="match status" value="1"/>
</dbReference>
<feature type="chain" id="PRO_5003519646" evidence="6">
    <location>
        <begin position="17"/>
        <end position="78"/>
    </location>
</feature>
<evidence type="ECO:0000256" key="2">
    <source>
        <dbReference type="ARBA" id="ARBA00022801"/>
    </source>
</evidence>
<evidence type="ECO:0000256" key="4">
    <source>
        <dbReference type="ARBA" id="ARBA00023145"/>
    </source>
</evidence>
<keyword evidence="1 8" id="KW-0645">Protease</keyword>
<dbReference type="SUPFAM" id="SSF50494">
    <property type="entry name" value="Trypsin-like serine proteases"/>
    <property type="match status" value="1"/>
</dbReference>
<keyword evidence="2" id="KW-0378">Hydrolase</keyword>
<dbReference type="InterPro" id="IPR018114">
    <property type="entry name" value="TRYPSIN_HIS"/>
</dbReference>
<evidence type="ECO:0000259" key="7">
    <source>
        <dbReference type="PROSITE" id="PS50240"/>
    </source>
</evidence>
<evidence type="ECO:0000256" key="1">
    <source>
        <dbReference type="ARBA" id="ARBA00022670"/>
    </source>
</evidence>
<feature type="domain" description="Peptidase S1" evidence="7">
    <location>
        <begin position="31"/>
        <end position="78"/>
    </location>
</feature>
<dbReference type="Pfam" id="PF00089">
    <property type="entry name" value="Trypsin"/>
    <property type="match status" value="1"/>
</dbReference>
<dbReference type="GO" id="GO:0004252">
    <property type="term" value="F:serine-type endopeptidase activity"/>
    <property type="evidence" value="ECO:0007669"/>
    <property type="project" value="InterPro"/>
</dbReference>
<dbReference type="GO" id="GO:0006508">
    <property type="term" value="P:proteolysis"/>
    <property type="evidence" value="ECO:0007669"/>
    <property type="project" value="UniProtKB-KW"/>
</dbReference>
<evidence type="ECO:0000313" key="8">
    <source>
        <dbReference type="EMBL" id="AEI58579.1"/>
    </source>
</evidence>
<keyword evidence="5" id="KW-1015">Disulfide bond</keyword>
<dbReference type="PANTHER" id="PTHR24276">
    <property type="entry name" value="POLYSERASE-RELATED"/>
    <property type="match status" value="1"/>
</dbReference>
<evidence type="ECO:0000256" key="6">
    <source>
        <dbReference type="SAM" id="SignalP"/>
    </source>
</evidence>
<proteinExistence type="evidence at transcript level"/>
<evidence type="ECO:0000256" key="3">
    <source>
        <dbReference type="ARBA" id="ARBA00022825"/>
    </source>
</evidence>
<dbReference type="InterPro" id="IPR009003">
    <property type="entry name" value="Peptidase_S1_PA"/>
</dbReference>
<dbReference type="PROSITE" id="PS50240">
    <property type="entry name" value="TRYPSIN_DOM"/>
    <property type="match status" value="1"/>
</dbReference>
<organism evidence="8">
    <name type="scientific">Eupolyphaga sinensis</name>
    <dbReference type="NCBI Taxonomy" id="367774"/>
    <lineage>
        <taxon>Eukaryota</taxon>
        <taxon>Metazoa</taxon>
        <taxon>Ecdysozoa</taxon>
        <taxon>Arthropoda</taxon>
        <taxon>Hexapoda</taxon>
        <taxon>Insecta</taxon>
        <taxon>Pterygota</taxon>
        <taxon>Neoptera</taxon>
        <taxon>Polyneoptera</taxon>
        <taxon>Dictyoptera</taxon>
        <taxon>Blattodea</taxon>
        <taxon>Corydioidea</taxon>
        <taxon>Corydiidae</taxon>
        <taxon>Eupolyphaga</taxon>
    </lineage>
</organism>
<evidence type="ECO:0000256" key="5">
    <source>
        <dbReference type="ARBA" id="ARBA00023157"/>
    </source>
</evidence>
<reference evidence="8" key="1">
    <citation type="journal article" date="2012" name="Insect Biochem. Mol. Biol.">
        <title>Proteomics and transcriptome analysis coupled with pharmacological test reveals the diversity of anti-thrombosis proteins from the medicinal insect, Eupolyphaga sinensis.</title>
        <authorList>
            <person name="Wang Y."/>
            <person name="Yan H."/>
            <person name="Wang Y."/>
            <person name="Yang H."/>
            <person name="Wei L."/>
            <person name="Xiao Y."/>
            <person name="Ye H."/>
            <person name="Lai R."/>
            <person name="Liu R."/>
        </authorList>
    </citation>
    <scope>NUCLEOTIDE SEQUENCE</scope>
    <source>
        <tissue evidence="8">Intestinal tract</tissue>
    </source>
</reference>